<proteinExistence type="predicted"/>
<keyword evidence="2" id="KW-1185">Reference proteome</keyword>
<name>A0A4Q4T0P5_9PEZI</name>
<evidence type="ECO:0000313" key="1">
    <source>
        <dbReference type="EMBL" id="RYO92872.1"/>
    </source>
</evidence>
<dbReference type="Proteomes" id="UP000293360">
    <property type="component" value="Unassembled WGS sequence"/>
</dbReference>
<sequence length="158" mass="16931">MTVSSDVILVAFRCPSSLISTIHFSYPPAVALRGSGALKREMSQTLLKASGKSLKGFREGLLSGFSLATDYSANVAPVPGNHLLGELASSSLGPEEAGVKDQSCNAPRQSGKFCTVSFSKYCHSNGTQFRREIWPTGKNGLAIRGMTPQRKLEPNMHT</sequence>
<dbReference type="AlphaFoldDB" id="A0A4Q4T0P5"/>
<comment type="caution">
    <text evidence="1">The sequence shown here is derived from an EMBL/GenBank/DDBJ whole genome shotgun (WGS) entry which is preliminary data.</text>
</comment>
<protein>
    <submittedName>
        <fullName evidence="1">Uncharacterized protein</fullName>
    </submittedName>
</protein>
<dbReference type="EMBL" id="QJNU01000599">
    <property type="protein sequence ID" value="RYO92872.1"/>
    <property type="molecule type" value="Genomic_DNA"/>
</dbReference>
<evidence type="ECO:0000313" key="2">
    <source>
        <dbReference type="Proteomes" id="UP000293360"/>
    </source>
</evidence>
<organism evidence="1 2">
    <name type="scientific">Monosporascus ibericus</name>
    <dbReference type="NCBI Taxonomy" id="155417"/>
    <lineage>
        <taxon>Eukaryota</taxon>
        <taxon>Fungi</taxon>
        <taxon>Dikarya</taxon>
        <taxon>Ascomycota</taxon>
        <taxon>Pezizomycotina</taxon>
        <taxon>Sordariomycetes</taxon>
        <taxon>Xylariomycetidae</taxon>
        <taxon>Xylariales</taxon>
        <taxon>Xylariales incertae sedis</taxon>
        <taxon>Monosporascus</taxon>
    </lineage>
</organism>
<gene>
    <name evidence="1" type="ORF">DL764_008076</name>
</gene>
<reference evidence="1 2" key="1">
    <citation type="submission" date="2018-06" db="EMBL/GenBank/DDBJ databases">
        <title>Complete Genomes of Monosporascus.</title>
        <authorList>
            <person name="Robinson A.J."/>
            <person name="Natvig D.O."/>
        </authorList>
    </citation>
    <scope>NUCLEOTIDE SEQUENCE [LARGE SCALE GENOMIC DNA]</scope>
    <source>
        <strain evidence="1 2">CBS 110550</strain>
    </source>
</reference>
<accession>A0A4Q4T0P5</accession>